<reference evidence="2 3" key="1">
    <citation type="submission" date="2020-12" db="EMBL/GenBank/DDBJ databases">
        <title>Halosimplex halophilum sp. nov. and Halosimplex salinum sp. nov., two new members of the genus Halosimplex.</title>
        <authorList>
            <person name="Cui H.L."/>
        </authorList>
    </citation>
    <scope>NUCLEOTIDE SEQUENCE [LARGE SCALE GENOMIC DNA]</scope>
    <source>
        <strain evidence="2 3">YGH94</strain>
    </source>
</reference>
<organism evidence="2 3">
    <name type="scientific">Halosimplex litoreum</name>
    <dbReference type="NCBI Taxonomy" id="1198301"/>
    <lineage>
        <taxon>Archaea</taxon>
        <taxon>Methanobacteriati</taxon>
        <taxon>Methanobacteriota</taxon>
        <taxon>Stenosarchaea group</taxon>
        <taxon>Halobacteria</taxon>
        <taxon>Halobacteriales</taxon>
        <taxon>Haloarculaceae</taxon>
        <taxon>Halosimplex</taxon>
    </lineage>
</organism>
<evidence type="ECO:0000313" key="3">
    <source>
        <dbReference type="Proteomes" id="UP000595001"/>
    </source>
</evidence>
<feature type="compositionally biased region" description="Low complexity" evidence="1">
    <location>
        <begin position="257"/>
        <end position="279"/>
    </location>
</feature>
<feature type="compositionally biased region" description="Acidic residues" evidence="1">
    <location>
        <begin position="469"/>
        <end position="490"/>
    </location>
</feature>
<protein>
    <recommendedName>
        <fullName evidence="4">Rpa-associated protein</fullName>
    </recommendedName>
</protein>
<dbReference type="EMBL" id="CP065856">
    <property type="protein sequence ID" value="QPV62634.1"/>
    <property type="molecule type" value="Genomic_DNA"/>
</dbReference>
<name>A0A7T3KUZ6_9EURY</name>
<dbReference type="GeneID" id="60590465"/>
<evidence type="ECO:0000313" key="2">
    <source>
        <dbReference type="EMBL" id="QPV62634.1"/>
    </source>
</evidence>
<feature type="region of interest" description="Disordered" evidence="1">
    <location>
        <begin position="249"/>
        <end position="490"/>
    </location>
</feature>
<feature type="region of interest" description="Disordered" evidence="1">
    <location>
        <begin position="220"/>
        <end position="239"/>
    </location>
</feature>
<dbReference type="OrthoDB" id="214631at2157"/>
<feature type="compositionally biased region" description="Acidic residues" evidence="1">
    <location>
        <begin position="425"/>
        <end position="449"/>
    </location>
</feature>
<dbReference type="Proteomes" id="UP000595001">
    <property type="component" value="Chromosome"/>
</dbReference>
<feature type="compositionally biased region" description="Low complexity" evidence="1">
    <location>
        <begin position="327"/>
        <end position="342"/>
    </location>
</feature>
<feature type="compositionally biased region" description="Low complexity" evidence="1">
    <location>
        <begin position="289"/>
        <end position="301"/>
    </location>
</feature>
<sequence length="548" mass="56644">MSGSEDQGGAGRREVAYRLFAAEFDDADFSYSESDEERAPNYVVSPTGGRVNRLFVVGVLTEVEDASEEVLRARIVDPTGAFVVYAGQYQPEAQAFFDQAQAPMFVAVTGKARTFQPDDSDVTYTSIRPENVNEVDAETRDRWTVGTARQTLDRVRTMAGALAREERGDELRAALEAEGVDTGLSAGIPLAIDHYGTTASYLDAVRDTAVQALEVVAGEREEVDPHAASPDAPGGVDPATLATLDVTASVGGGTTDLGGTDEPTTASDDTATAAAGTGESDSDADSVDTDTTTSTAETDTSGPERDESVTADTSTPTAPEGDTEPVESASAEAAETSQSEPAESVESEPEPAESSGVDAEPTATAAGSGAETGAPDAGADSPDAGADAAGADDLDDFDPGEFELDDEEREEIEAEYGTGFTSGNEVDEPGEADIETPDPEELAEAEAETAEQPADTGADAGSTASEPESAADAEPADDAEPAEDVDIEDAVMDAMAEHDDGDGAHADEIVEAVTDRTGAADEAVREAIQDALMGGRCYEPEDDVYKPI</sequence>
<proteinExistence type="predicted"/>
<gene>
    <name evidence="2" type="ORF">I7X12_18190</name>
</gene>
<dbReference type="RefSeq" id="WP_198061433.1">
    <property type="nucleotide sequence ID" value="NZ_CP065856.1"/>
</dbReference>
<evidence type="ECO:0000256" key="1">
    <source>
        <dbReference type="SAM" id="MobiDB-lite"/>
    </source>
</evidence>
<keyword evidence="3" id="KW-1185">Reference proteome</keyword>
<dbReference type="KEGG" id="hlt:I7X12_18190"/>
<accession>A0A7T3KUZ6</accession>
<feature type="compositionally biased region" description="Low complexity" evidence="1">
    <location>
        <begin position="352"/>
        <end position="389"/>
    </location>
</feature>
<evidence type="ECO:0008006" key="4">
    <source>
        <dbReference type="Google" id="ProtNLM"/>
    </source>
</evidence>
<dbReference type="AlphaFoldDB" id="A0A7T3KUZ6"/>
<feature type="compositionally biased region" description="Acidic residues" evidence="1">
    <location>
        <begin position="390"/>
        <end position="414"/>
    </location>
</feature>